<proteinExistence type="predicted"/>
<dbReference type="Proteomes" id="UP000215002">
    <property type="component" value="Chromosome"/>
</dbReference>
<dbReference type="KEGG" id="muc:MuYL_1255"/>
<sequence>MLSSCQKDSDVKDNSALKASIAADSIATSSPGNFLAAAGTLTLKIQDSTYVFDASKDSIAFINVRDEIDDSKRYFGITAINKDHNMSFGISSSGLVHDNKNGDIAGSQFLLSPGYKEPGFQYSLSKYAGQKDFGNIHVDKYNQDSVLAKGTFHAFLAAGDKASAPVYKVEGSFDLKLK</sequence>
<keyword evidence="2" id="KW-1185">Reference proteome</keyword>
<reference evidence="1 2" key="1">
    <citation type="submission" date="2017-08" db="EMBL/GenBank/DDBJ databases">
        <title>Complete genome sequence of Mucilaginibacter sp. strain BJC16-A31.</title>
        <authorList>
            <consortium name="Henan University of Science and Technology"/>
            <person name="You X."/>
        </authorList>
    </citation>
    <scope>NUCLEOTIDE SEQUENCE [LARGE SCALE GENOMIC DNA]</scope>
    <source>
        <strain evidence="1 2">BJC16-A31</strain>
    </source>
</reference>
<name>A0A223NTG0_9SPHI</name>
<evidence type="ECO:0000313" key="2">
    <source>
        <dbReference type="Proteomes" id="UP000215002"/>
    </source>
</evidence>
<gene>
    <name evidence="1" type="ORF">MuYL_1255</name>
</gene>
<protein>
    <submittedName>
        <fullName evidence="1">Uncharacterized protein</fullName>
    </submittedName>
</protein>
<accession>A0A223NTG0</accession>
<dbReference type="EMBL" id="CP022743">
    <property type="protein sequence ID" value="ASU33153.1"/>
    <property type="molecule type" value="Genomic_DNA"/>
</dbReference>
<evidence type="ECO:0000313" key="1">
    <source>
        <dbReference type="EMBL" id="ASU33153.1"/>
    </source>
</evidence>
<organism evidence="1 2">
    <name type="scientific">Mucilaginibacter xinganensis</name>
    <dbReference type="NCBI Taxonomy" id="1234841"/>
    <lineage>
        <taxon>Bacteria</taxon>
        <taxon>Pseudomonadati</taxon>
        <taxon>Bacteroidota</taxon>
        <taxon>Sphingobacteriia</taxon>
        <taxon>Sphingobacteriales</taxon>
        <taxon>Sphingobacteriaceae</taxon>
        <taxon>Mucilaginibacter</taxon>
    </lineage>
</organism>
<dbReference type="AlphaFoldDB" id="A0A223NTG0"/>